<evidence type="ECO:0000256" key="1">
    <source>
        <dbReference type="SAM" id="MobiDB-lite"/>
    </source>
</evidence>
<proteinExistence type="predicted"/>
<feature type="non-terminal residue" evidence="2">
    <location>
        <position position="70"/>
    </location>
</feature>
<dbReference type="AlphaFoldDB" id="X1RN56"/>
<organism evidence="2">
    <name type="scientific">marine sediment metagenome</name>
    <dbReference type="NCBI Taxonomy" id="412755"/>
    <lineage>
        <taxon>unclassified sequences</taxon>
        <taxon>metagenomes</taxon>
        <taxon>ecological metagenomes</taxon>
    </lineage>
</organism>
<feature type="region of interest" description="Disordered" evidence="1">
    <location>
        <begin position="46"/>
        <end position="70"/>
    </location>
</feature>
<name>X1RN56_9ZZZZ</name>
<gene>
    <name evidence="2" type="ORF">S06H3_66171</name>
</gene>
<dbReference type="EMBL" id="BARV01044938">
    <property type="protein sequence ID" value="GAI64595.1"/>
    <property type="molecule type" value="Genomic_DNA"/>
</dbReference>
<feature type="compositionally biased region" description="Polar residues" evidence="1">
    <location>
        <begin position="61"/>
        <end position="70"/>
    </location>
</feature>
<accession>X1RN56</accession>
<protein>
    <submittedName>
        <fullName evidence="2">Uncharacterized protein</fullName>
    </submittedName>
</protein>
<sequence length="70" mass="8256">RLTEPEFTKVWSNIESKYKKSGNKGARYIHRKRITKELKAARKRMQVSHNKGVRGMRARYHNNSSTNSHT</sequence>
<feature type="non-terminal residue" evidence="2">
    <location>
        <position position="1"/>
    </location>
</feature>
<reference evidence="2" key="1">
    <citation type="journal article" date="2014" name="Front. Microbiol.">
        <title>High frequency of phylogenetically diverse reductive dehalogenase-homologous genes in deep subseafloor sedimentary metagenomes.</title>
        <authorList>
            <person name="Kawai M."/>
            <person name="Futagami T."/>
            <person name="Toyoda A."/>
            <person name="Takaki Y."/>
            <person name="Nishi S."/>
            <person name="Hori S."/>
            <person name="Arai W."/>
            <person name="Tsubouchi T."/>
            <person name="Morono Y."/>
            <person name="Uchiyama I."/>
            <person name="Ito T."/>
            <person name="Fujiyama A."/>
            <person name="Inagaki F."/>
            <person name="Takami H."/>
        </authorList>
    </citation>
    <scope>NUCLEOTIDE SEQUENCE</scope>
    <source>
        <strain evidence="2">Expedition CK06-06</strain>
    </source>
</reference>
<evidence type="ECO:0000313" key="2">
    <source>
        <dbReference type="EMBL" id="GAI64595.1"/>
    </source>
</evidence>
<comment type="caution">
    <text evidence="2">The sequence shown here is derived from an EMBL/GenBank/DDBJ whole genome shotgun (WGS) entry which is preliminary data.</text>
</comment>
<feature type="compositionally biased region" description="Basic residues" evidence="1">
    <location>
        <begin position="46"/>
        <end position="60"/>
    </location>
</feature>